<name>A0ABT2FKA9_9GAMM</name>
<dbReference type="Proteomes" id="UP001201549">
    <property type="component" value="Unassembled WGS sequence"/>
</dbReference>
<dbReference type="RefSeq" id="WP_238896139.1">
    <property type="nucleotide sequence ID" value="NZ_JAKOGG010000005.1"/>
</dbReference>
<sequence>MIKPLLTALLLMTSTAAMANDDADVVGRYRLVNQMEAAAELSLKQDHTFQWGMIVGSADLKANGTWSVNDGVLEIKTPERPALTGSPEFVPFTDDDMKRIRQVPSNFWQVVVAVKGVGGVADIAVVVETRDHKQYQATTELNGLATVFKDDGEQLARVGLRWINDSADYTWFDVPERQVAKKTAAFWVTDPQWAAKQPFERLEFTVENDLLISTSDNMTYQKIPSR</sequence>
<organism evidence="2 3">
    <name type="scientific">Shewanella electrica</name>
    <dbReference type="NCBI Taxonomy" id="515560"/>
    <lineage>
        <taxon>Bacteria</taxon>
        <taxon>Pseudomonadati</taxon>
        <taxon>Pseudomonadota</taxon>
        <taxon>Gammaproteobacteria</taxon>
        <taxon>Alteromonadales</taxon>
        <taxon>Shewanellaceae</taxon>
        <taxon>Shewanella</taxon>
    </lineage>
</organism>
<feature type="chain" id="PRO_5046624900" evidence="1">
    <location>
        <begin position="20"/>
        <end position="226"/>
    </location>
</feature>
<reference evidence="2 3" key="1">
    <citation type="submission" date="2022-02" db="EMBL/GenBank/DDBJ databases">
        <authorList>
            <person name="Zhuang L."/>
        </authorList>
    </citation>
    <scope>NUCLEOTIDE SEQUENCE [LARGE SCALE GENOMIC DNA]</scope>
    <source>
        <strain evidence="2 3">C32</strain>
    </source>
</reference>
<keyword evidence="1" id="KW-0732">Signal</keyword>
<accession>A0ABT2FKA9</accession>
<reference evidence="3" key="2">
    <citation type="submission" date="2023-07" db="EMBL/GenBank/DDBJ databases">
        <title>Shewanella mangrovi sp. nov., an acetaldehyde- degrading bacterium isolated from mangrove sediment.</title>
        <authorList>
            <person name="Liu Y."/>
        </authorList>
    </citation>
    <scope>NUCLEOTIDE SEQUENCE [LARGE SCALE GENOMIC DNA]</scope>
    <source>
        <strain evidence="3">C32</strain>
    </source>
</reference>
<keyword evidence="3" id="KW-1185">Reference proteome</keyword>
<gene>
    <name evidence="2" type="ORF">L9G74_09865</name>
</gene>
<evidence type="ECO:0000256" key="1">
    <source>
        <dbReference type="SAM" id="SignalP"/>
    </source>
</evidence>
<evidence type="ECO:0000313" key="3">
    <source>
        <dbReference type="Proteomes" id="UP001201549"/>
    </source>
</evidence>
<protein>
    <submittedName>
        <fullName evidence="2">Uncharacterized protein</fullName>
    </submittedName>
</protein>
<feature type="signal peptide" evidence="1">
    <location>
        <begin position="1"/>
        <end position="19"/>
    </location>
</feature>
<evidence type="ECO:0000313" key="2">
    <source>
        <dbReference type="EMBL" id="MCS4556747.1"/>
    </source>
</evidence>
<dbReference type="EMBL" id="JAKOGG010000005">
    <property type="protein sequence ID" value="MCS4556747.1"/>
    <property type="molecule type" value="Genomic_DNA"/>
</dbReference>
<proteinExistence type="predicted"/>
<comment type="caution">
    <text evidence="2">The sequence shown here is derived from an EMBL/GenBank/DDBJ whole genome shotgun (WGS) entry which is preliminary data.</text>
</comment>